<protein>
    <submittedName>
        <fullName evidence="1">Uncharacterized protein</fullName>
    </submittedName>
</protein>
<comment type="caution">
    <text evidence="1">The sequence shown here is derived from an EMBL/GenBank/DDBJ whole genome shotgun (WGS) entry which is preliminary data.</text>
</comment>
<evidence type="ECO:0000313" key="1">
    <source>
        <dbReference type="EMBL" id="KKL74642.1"/>
    </source>
</evidence>
<sequence>EKTVFVTPELLGLIKRGKYSMSREEKLELAVKALEMIRAVDGWGADLSPPGPCFNIADEALIRIRENEVYQAS</sequence>
<dbReference type="EMBL" id="LAZR01024586">
    <property type="protein sequence ID" value="KKL74642.1"/>
    <property type="molecule type" value="Genomic_DNA"/>
</dbReference>
<feature type="non-terminal residue" evidence="1">
    <location>
        <position position="1"/>
    </location>
</feature>
<accession>A0A0F9HHL0</accession>
<reference evidence="1" key="1">
    <citation type="journal article" date="2015" name="Nature">
        <title>Complex archaea that bridge the gap between prokaryotes and eukaryotes.</title>
        <authorList>
            <person name="Spang A."/>
            <person name="Saw J.H."/>
            <person name="Jorgensen S.L."/>
            <person name="Zaremba-Niedzwiedzka K."/>
            <person name="Martijn J."/>
            <person name="Lind A.E."/>
            <person name="van Eijk R."/>
            <person name="Schleper C."/>
            <person name="Guy L."/>
            <person name="Ettema T.J."/>
        </authorList>
    </citation>
    <scope>NUCLEOTIDE SEQUENCE</scope>
</reference>
<dbReference type="AlphaFoldDB" id="A0A0F9HHL0"/>
<proteinExistence type="predicted"/>
<gene>
    <name evidence="1" type="ORF">LCGC14_2062830</name>
</gene>
<organism evidence="1">
    <name type="scientific">marine sediment metagenome</name>
    <dbReference type="NCBI Taxonomy" id="412755"/>
    <lineage>
        <taxon>unclassified sequences</taxon>
        <taxon>metagenomes</taxon>
        <taxon>ecological metagenomes</taxon>
    </lineage>
</organism>
<name>A0A0F9HHL0_9ZZZZ</name>